<proteinExistence type="inferred from homology"/>
<evidence type="ECO:0000256" key="3">
    <source>
        <dbReference type="ARBA" id="ARBA00022576"/>
    </source>
</evidence>
<dbReference type="Proteomes" id="UP000007110">
    <property type="component" value="Unassembled WGS sequence"/>
</dbReference>
<keyword evidence="5" id="KW-0663">Pyridoxal phosphate</keyword>
<comment type="similarity">
    <text evidence="2">Belongs to the class-I pyridoxal-phosphate-dependent aminotransferase family.</text>
</comment>
<dbReference type="KEGG" id="spu:582121"/>
<accession>A0A7M7REN5</accession>
<dbReference type="CDD" id="cd00609">
    <property type="entry name" value="AAT_like"/>
    <property type="match status" value="1"/>
</dbReference>
<dbReference type="InParanoid" id="A0A7M7REN5"/>
<dbReference type="InterPro" id="IPR004839">
    <property type="entry name" value="Aminotransferase_I/II_large"/>
</dbReference>
<dbReference type="OrthoDB" id="7042322at2759"/>
<dbReference type="SUPFAM" id="SSF53383">
    <property type="entry name" value="PLP-dependent transferases"/>
    <property type="match status" value="1"/>
</dbReference>
<evidence type="ECO:0000256" key="5">
    <source>
        <dbReference type="ARBA" id="ARBA00022898"/>
    </source>
</evidence>
<dbReference type="GO" id="GO:0006520">
    <property type="term" value="P:amino acid metabolic process"/>
    <property type="evidence" value="ECO:0000318"/>
    <property type="project" value="GO_Central"/>
</dbReference>
<dbReference type="EnsemblMetazoa" id="XM_782091">
    <property type="protein sequence ID" value="XP_787184"/>
    <property type="gene ID" value="LOC582121"/>
</dbReference>
<dbReference type="GO" id="GO:0030170">
    <property type="term" value="F:pyridoxal phosphate binding"/>
    <property type="evidence" value="ECO:0007669"/>
    <property type="project" value="InterPro"/>
</dbReference>
<protein>
    <recommendedName>
        <fullName evidence="6">Aminotransferase class I/classII large domain-containing protein</fullName>
    </recommendedName>
</protein>
<feature type="domain" description="Aminotransferase class I/classII large" evidence="6">
    <location>
        <begin position="61"/>
        <end position="404"/>
    </location>
</feature>
<dbReference type="PROSITE" id="PS00105">
    <property type="entry name" value="AA_TRANSFER_CLASS_1"/>
    <property type="match status" value="1"/>
</dbReference>
<dbReference type="GeneID" id="582121"/>
<dbReference type="EnsemblMetazoa" id="XM_030972620">
    <property type="protein sequence ID" value="XP_030828480"/>
    <property type="gene ID" value="LOC582121"/>
</dbReference>
<dbReference type="Gene3D" id="3.90.1150.10">
    <property type="entry name" value="Aspartate Aminotransferase, domain 1"/>
    <property type="match status" value="1"/>
</dbReference>
<evidence type="ECO:0000256" key="1">
    <source>
        <dbReference type="ARBA" id="ARBA00001933"/>
    </source>
</evidence>
<keyword evidence="3" id="KW-0032">Aminotransferase</keyword>
<evidence type="ECO:0000256" key="2">
    <source>
        <dbReference type="ARBA" id="ARBA00007441"/>
    </source>
</evidence>
<reference evidence="8" key="1">
    <citation type="submission" date="2015-02" db="EMBL/GenBank/DDBJ databases">
        <title>Genome sequencing for Strongylocentrotus purpuratus.</title>
        <authorList>
            <person name="Murali S."/>
            <person name="Liu Y."/>
            <person name="Vee V."/>
            <person name="English A."/>
            <person name="Wang M."/>
            <person name="Skinner E."/>
            <person name="Han Y."/>
            <person name="Muzny D.M."/>
            <person name="Worley K.C."/>
            <person name="Gibbs R.A."/>
        </authorList>
    </citation>
    <scope>NUCLEOTIDE SEQUENCE</scope>
</reference>
<keyword evidence="4" id="KW-0808">Transferase</keyword>
<dbReference type="AlphaFoldDB" id="A0A7M7REN5"/>
<evidence type="ECO:0000256" key="4">
    <source>
        <dbReference type="ARBA" id="ARBA00022679"/>
    </source>
</evidence>
<keyword evidence="8" id="KW-1185">Reference proteome</keyword>
<dbReference type="GO" id="GO:0008483">
    <property type="term" value="F:transaminase activity"/>
    <property type="evidence" value="ECO:0000318"/>
    <property type="project" value="GO_Central"/>
</dbReference>
<evidence type="ECO:0000259" key="6">
    <source>
        <dbReference type="Pfam" id="PF00155"/>
    </source>
</evidence>
<dbReference type="OMA" id="IEPFHVM"/>
<dbReference type="Gene3D" id="3.40.640.10">
    <property type="entry name" value="Type I PLP-dependent aspartate aminotransferase-like (Major domain)"/>
    <property type="match status" value="1"/>
</dbReference>
<sequence>MTSTQPPVTLDKNKVIEKEDAPCQREPLIRPHLHDYGSASNLAFNEAVHKMMAEGRNIYHFAFGQSPFPPVEGARKVLAENANETAYLPVAGLSELRASICDFHGKRDGLKRLQDDLVVVGPGSKELIYLLINVFNGDILLLSPSWMTYKPQTQLANQRVFTITTSLQDDWKLTPYLLEQTLQQHKLKQNRLLILCNPDNPTGTAYSEEDLIALSSALKKHNVIVLTDEIYAATNFEHNHKTLAKYYPEGTVLSSGISKWASAGGWRLGYSIYPPELKVLYKAVKSAASHTYSCASGPVQHAAAWLFRFDEECESYVNHTSKILQAIATFCYRELTSVGVKAIMPRAGFYIFPDFEVIREALARRGIMTGESMCKALLEEADVAVMSGGPAFLRPDEEFTVRLCYINFDGTLALQASQQHADEPITDEFLNLYCKPVLEGILAIKKWVQKQLDCSK</sequence>
<dbReference type="PANTHER" id="PTHR46383">
    <property type="entry name" value="ASPARTATE AMINOTRANSFERASE"/>
    <property type="match status" value="1"/>
</dbReference>
<dbReference type="InterPro" id="IPR015424">
    <property type="entry name" value="PyrdxlP-dep_Trfase"/>
</dbReference>
<name>A0A7M7REN5_STRPU</name>
<dbReference type="PANTHER" id="PTHR46383:SF1">
    <property type="entry name" value="ASPARTATE AMINOTRANSFERASE"/>
    <property type="match status" value="1"/>
</dbReference>
<dbReference type="InterPro" id="IPR015421">
    <property type="entry name" value="PyrdxlP-dep_Trfase_major"/>
</dbReference>
<comment type="cofactor">
    <cofactor evidence="1">
        <name>pyridoxal 5'-phosphate</name>
        <dbReference type="ChEBI" id="CHEBI:597326"/>
    </cofactor>
</comment>
<reference evidence="7" key="2">
    <citation type="submission" date="2021-01" db="UniProtKB">
        <authorList>
            <consortium name="EnsemblMetazoa"/>
        </authorList>
    </citation>
    <scope>IDENTIFICATION</scope>
</reference>
<dbReference type="RefSeq" id="XP_787184.3">
    <property type="nucleotide sequence ID" value="XM_782091.4"/>
</dbReference>
<dbReference type="InterPro" id="IPR004838">
    <property type="entry name" value="NHTrfase_class1_PyrdxlP-BS"/>
</dbReference>
<dbReference type="Pfam" id="PF00155">
    <property type="entry name" value="Aminotran_1_2"/>
    <property type="match status" value="1"/>
</dbReference>
<dbReference type="InterPro" id="IPR050596">
    <property type="entry name" value="AspAT/PAT-like"/>
</dbReference>
<dbReference type="RefSeq" id="XP_030828480.1">
    <property type="nucleotide sequence ID" value="XM_030972620.1"/>
</dbReference>
<organism evidence="7 8">
    <name type="scientific">Strongylocentrotus purpuratus</name>
    <name type="common">Purple sea urchin</name>
    <dbReference type="NCBI Taxonomy" id="7668"/>
    <lineage>
        <taxon>Eukaryota</taxon>
        <taxon>Metazoa</taxon>
        <taxon>Echinodermata</taxon>
        <taxon>Eleutherozoa</taxon>
        <taxon>Echinozoa</taxon>
        <taxon>Echinoidea</taxon>
        <taxon>Euechinoidea</taxon>
        <taxon>Echinacea</taxon>
        <taxon>Camarodonta</taxon>
        <taxon>Echinidea</taxon>
        <taxon>Strongylocentrotidae</taxon>
        <taxon>Strongylocentrotus</taxon>
    </lineage>
</organism>
<evidence type="ECO:0000313" key="7">
    <source>
        <dbReference type="EnsemblMetazoa" id="XP_787184"/>
    </source>
</evidence>
<dbReference type="InterPro" id="IPR015422">
    <property type="entry name" value="PyrdxlP-dep_Trfase_small"/>
</dbReference>
<evidence type="ECO:0000313" key="8">
    <source>
        <dbReference type="Proteomes" id="UP000007110"/>
    </source>
</evidence>